<keyword evidence="4" id="KW-0804">Transcription</keyword>
<comment type="similarity">
    <text evidence="1">Belongs to the LysR transcriptional regulatory family.</text>
</comment>
<dbReference type="PROSITE" id="PS50931">
    <property type="entry name" value="HTH_LYSR"/>
    <property type="match status" value="1"/>
</dbReference>
<sequence>MSSSPGILPPLHALRAFEAVGRLGAVKDAALELFVTQSAISHQLRQLETTLGVKLFERRGRSLALTSAGREYFSAVVQALALIRDRTTSLINNRERDTVTVSTLPSFGINWLIPRLALFRTKRPGINVHLKYFIMGDAPPNDAADLRVRYGDGNWLGYECRKLLQTSLVVVCNPNYIKGEKPIQNAEDLRKFVLIHDENLNYWRTWFREMDVENEYLGAELIFQDQHMVISAALAGQGIALCRSALIAPDIAEGRLIKLFDHTIDEENSYYLCWRDDFPLSPAAKLFRDWLLESALFTFQADRQ</sequence>
<dbReference type="InterPro" id="IPR036390">
    <property type="entry name" value="WH_DNA-bd_sf"/>
</dbReference>
<dbReference type="EMBL" id="FCOK02000022">
    <property type="protein sequence ID" value="SAL37395.1"/>
    <property type="molecule type" value="Genomic_DNA"/>
</dbReference>
<evidence type="ECO:0000256" key="2">
    <source>
        <dbReference type="ARBA" id="ARBA00023015"/>
    </source>
</evidence>
<dbReference type="SUPFAM" id="SSF53850">
    <property type="entry name" value="Periplasmic binding protein-like II"/>
    <property type="match status" value="1"/>
</dbReference>
<dbReference type="GO" id="GO:0003700">
    <property type="term" value="F:DNA-binding transcription factor activity"/>
    <property type="evidence" value="ECO:0007669"/>
    <property type="project" value="InterPro"/>
</dbReference>
<dbReference type="Gene3D" id="3.40.190.10">
    <property type="entry name" value="Periplasmic binding protein-like II"/>
    <property type="match status" value="2"/>
</dbReference>
<name>A0A158GZ46_9BURK</name>
<dbReference type="PANTHER" id="PTHR30537:SF79">
    <property type="entry name" value="TRANSCRIPTIONAL REGULATOR-RELATED"/>
    <property type="match status" value="1"/>
</dbReference>
<dbReference type="InterPro" id="IPR000847">
    <property type="entry name" value="LysR_HTH_N"/>
</dbReference>
<dbReference type="Gene3D" id="1.10.10.10">
    <property type="entry name" value="Winged helix-like DNA-binding domain superfamily/Winged helix DNA-binding domain"/>
    <property type="match status" value="1"/>
</dbReference>
<dbReference type="GO" id="GO:0043565">
    <property type="term" value="F:sequence-specific DNA binding"/>
    <property type="evidence" value="ECO:0007669"/>
    <property type="project" value="TreeGrafter"/>
</dbReference>
<dbReference type="Pfam" id="PF00126">
    <property type="entry name" value="HTH_1"/>
    <property type="match status" value="1"/>
</dbReference>
<evidence type="ECO:0000259" key="5">
    <source>
        <dbReference type="PROSITE" id="PS50931"/>
    </source>
</evidence>
<organism evidence="6 7">
    <name type="scientific">Caballeronia udeis</name>
    <dbReference type="NCBI Taxonomy" id="1232866"/>
    <lineage>
        <taxon>Bacteria</taxon>
        <taxon>Pseudomonadati</taxon>
        <taxon>Pseudomonadota</taxon>
        <taxon>Betaproteobacteria</taxon>
        <taxon>Burkholderiales</taxon>
        <taxon>Burkholderiaceae</taxon>
        <taxon>Caballeronia</taxon>
    </lineage>
</organism>
<dbReference type="PANTHER" id="PTHR30537">
    <property type="entry name" value="HTH-TYPE TRANSCRIPTIONAL REGULATOR"/>
    <property type="match status" value="1"/>
</dbReference>
<dbReference type="OrthoDB" id="8683153at2"/>
<evidence type="ECO:0000256" key="4">
    <source>
        <dbReference type="ARBA" id="ARBA00023163"/>
    </source>
</evidence>
<dbReference type="PRINTS" id="PR00039">
    <property type="entry name" value="HTHLYSR"/>
</dbReference>
<evidence type="ECO:0000313" key="7">
    <source>
        <dbReference type="Proteomes" id="UP000054683"/>
    </source>
</evidence>
<dbReference type="AlphaFoldDB" id="A0A158GZ46"/>
<dbReference type="NCBIfam" id="NF008352">
    <property type="entry name" value="PRK11139.1"/>
    <property type="match status" value="1"/>
</dbReference>
<dbReference type="SUPFAM" id="SSF46785">
    <property type="entry name" value="Winged helix' DNA-binding domain"/>
    <property type="match status" value="1"/>
</dbReference>
<reference evidence="6 7" key="1">
    <citation type="submission" date="2016-01" db="EMBL/GenBank/DDBJ databases">
        <authorList>
            <person name="Oliw E.H."/>
        </authorList>
    </citation>
    <scope>NUCLEOTIDE SEQUENCE [LARGE SCALE GENOMIC DNA]</scope>
    <source>
        <strain evidence="6">LMG 27134</strain>
    </source>
</reference>
<dbReference type="Pfam" id="PF03466">
    <property type="entry name" value="LysR_substrate"/>
    <property type="match status" value="1"/>
</dbReference>
<keyword evidence="3" id="KW-0238">DNA-binding</keyword>
<dbReference type="GO" id="GO:0006351">
    <property type="term" value="P:DNA-templated transcription"/>
    <property type="evidence" value="ECO:0007669"/>
    <property type="project" value="TreeGrafter"/>
</dbReference>
<keyword evidence="2" id="KW-0805">Transcription regulation</keyword>
<dbReference type="RefSeq" id="WP_062087001.1">
    <property type="nucleotide sequence ID" value="NZ_FCOK02000022.1"/>
</dbReference>
<gene>
    <name evidence="6" type="ORF">AWB69_03638</name>
</gene>
<dbReference type="InterPro" id="IPR005119">
    <property type="entry name" value="LysR_subst-bd"/>
</dbReference>
<evidence type="ECO:0000313" key="6">
    <source>
        <dbReference type="EMBL" id="SAL37395.1"/>
    </source>
</evidence>
<evidence type="ECO:0000256" key="1">
    <source>
        <dbReference type="ARBA" id="ARBA00009437"/>
    </source>
</evidence>
<dbReference type="InterPro" id="IPR058163">
    <property type="entry name" value="LysR-type_TF_proteobact-type"/>
</dbReference>
<evidence type="ECO:0000256" key="3">
    <source>
        <dbReference type="ARBA" id="ARBA00023125"/>
    </source>
</evidence>
<feature type="domain" description="HTH lysR-type" evidence="5">
    <location>
        <begin position="9"/>
        <end position="66"/>
    </location>
</feature>
<dbReference type="Proteomes" id="UP000054683">
    <property type="component" value="Unassembled WGS sequence"/>
</dbReference>
<accession>A0A158GZ46</accession>
<dbReference type="InterPro" id="IPR036388">
    <property type="entry name" value="WH-like_DNA-bd_sf"/>
</dbReference>
<protein>
    <submittedName>
        <fullName evidence="6">LysR family transcriptional regulator</fullName>
    </submittedName>
</protein>
<proteinExistence type="inferred from homology"/>
<dbReference type="CDD" id="cd08432">
    <property type="entry name" value="PBP2_GcdR_TrpI_HvrB_AmpR_like"/>
    <property type="match status" value="1"/>
</dbReference>